<dbReference type="InterPro" id="IPR027806">
    <property type="entry name" value="HARBI1_dom"/>
</dbReference>
<organism evidence="4 5">
    <name type="scientific">Sesamum angolense</name>
    <dbReference type="NCBI Taxonomy" id="2727404"/>
    <lineage>
        <taxon>Eukaryota</taxon>
        <taxon>Viridiplantae</taxon>
        <taxon>Streptophyta</taxon>
        <taxon>Embryophyta</taxon>
        <taxon>Tracheophyta</taxon>
        <taxon>Spermatophyta</taxon>
        <taxon>Magnoliopsida</taxon>
        <taxon>eudicotyledons</taxon>
        <taxon>Gunneridae</taxon>
        <taxon>Pentapetalae</taxon>
        <taxon>asterids</taxon>
        <taxon>lamiids</taxon>
        <taxon>Lamiales</taxon>
        <taxon>Pedaliaceae</taxon>
        <taxon>Sesamum</taxon>
    </lineage>
</organism>
<reference evidence="4" key="2">
    <citation type="journal article" date="2024" name="Plant">
        <title>Genomic evolution and insights into agronomic trait innovations of Sesamum species.</title>
        <authorList>
            <person name="Miao H."/>
            <person name="Wang L."/>
            <person name="Qu L."/>
            <person name="Liu H."/>
            <person name="Sun Y."/>
            <person name="Le M."/>
            <person name="Wang Q."/>
            <person name="Wei S."/>
            <person name="Zheng Y."/>
            <person name="Lin W."/>
            <person name="Duan Y."/>
            <person name="Cao H."/>
            <person name="Xiong S."/>
            <person name="Wang X."/>
            <person name="Wei L."/>
            <person name="Li C."/>
            <person name="Ma Q."/>
            <person name="Ju M."/>
            <person name="Zhao R."/>
            <person name="Li G."/>
            <person name="Mu C."/>
            <person name="Tian Q."/>
            <person name="Mei H."/>
            <person name="Zhang T."/>
            <person name="Gao T."/>
            <person name="Zhang H."/>
        </authorList>
    </citation>
    <scope>NUCLEOTIDE SEQUENCE</scope>
    <source>
        <strain evidence="4">K16</strain>
    </source>
</reference>
<sequence length="104" mass="12406">MKHTSERNVIERTLRLLKARWPILRNPAFYSIKVQNRIILACCRLHNYIHQEIADDPIEPLLTHEGSEDEEFGEYLGTVDFNPIWNTWRDEIAKSIYNEWRGIP</sequence>
<evidence type="ECO:0000313" key="5">
    <source>
        <dbReference type="Proteomes" id="UP001289374"/>
    </source>
</evidence>
<dbReference type="Proteomes" id="UP001289374">
    <property type="component" value="Unassembled WGS sequence"/>
</dbReference>
<protein>
    <recommendedName>
        <fullName evidence="3">DDE Tnp4 domain-containing protein</fullName>
    </recommendedName>
</protein>
<comment type="cofactor">
    <cofactor evidence="1">
        <name>a divalent metal cation</name>
        <dbReference type="ChEBI" id="CHEBI:60240"/>
    </cofactor>
</comment>
<comment type="caution">
    <text evidence="4">The sequence shown here is derived from an EMBL/GenBank/DDBJ whole genome shotgun (WGS) entry which is preliminary data.</text>
</comment>
<feature type="domain" description="DDE Tnp4" evidence="3">
    <location>
        <begin position="2"/>
        <end position="47"/>
    </location>
</feature>
<evidence type="ECO:0000256" key="2">
    <source>
        <dbReference type="ARBA" id="ARBA00022723"/>
    </source>
</evidence>
<evidence type="ECO:0000259" key="3">
    <source>
        <dbReference type="Pfam" id="PF13359"/>
    </source>
</evidence>
<proteinExistence type="predicted"/>
<keyword evidence="5" id="KW-1185">Reference proteome</keyword>
<dbReference type="Pfam" id="PF13359">
    <property type="entry name" value="DDE_Tnp_4"/>
    <property type="match status" value="1"/>
</dbReference>
<evidence type="ECO:0000256" key="1">
    <source>
        <dbReference type="ARBA" id="ARBA00001968"/>
    </source>
</evidence>
<reference evidence="4" key="1">
    <citation type="submission" date="2020-06" db="EMBL/GenBank/DDBJ databases">
        <authorList>
            <person name="Li T."/>
            <person name="Hu X."/>
            <person name="Zhang T."/>
            <person name="Song X."/>
            <person name="Zhang H."/>
            <person name="Dai N."/>
            <person name="Sheng W."/>
            <person name="Hou X."/>
            <person name="Wei L."/>
        </authorList>
    </citation>
    <scope>NUCLEOTIDE SEQUENCE</scope>
    <source>
        <strain evidence="4">K16</strain>
        <tissue evidence="4">Leaf</tissue>
    </source>
</reference>
<dbReference type="AlphaFoldDB" id="A0AAE1WM48"/>
<keyword evidence="2" id="KW-0479">Metal-binding</keyword>
<gene>
    <name evidence="4" type="ORF">Sango_1750500</name>
</gene>
<evidence type="ECO:0000313" key="4">
    <source>
        <dbReference type="EMBL" id="KAK4395962.1"/>
    </source>
</evidence>
<dbReference type="GO" id="GO:0046872">
    <property type="term" value="F:metal ion binding"/>
    <property type="evidence" value="ECO:0007669"/>
    <property type="project" value="UniProtKB-KW"/>
</dbReference>
<accession>A0AAE1WM48</accession>
<name>A0AAE1WM48_9LAMI</name>
<dbReference type="EMBL" id="JACGWL010000009">
    <property type="protein sequence ID" value="KAK4395962.1"/>
    <property type="molecule type" value="Genomic_DNA"/>
</dbReference>